<dbReference type="Proteomes" id="UP000606194">
    <property type="component" value="Unassembled WGS sequence"/>
</dbReference>
<reference evidence="2" key="2">
    <citation type="submission" date="2020-09" db="EMBL/GenBank/DDBJ databases">
        <authorList>
            <person name="Sun Q."/>
            <person name="Ohkuma M."/>
        </authorList>
    </citation>
    <scope>NUCLEOTIDE SEQUENCE</scope>
    <source>
        <strain evidence="2">JCM 4386</strain>
    </source>
</reference>
<accession>A0A918FUA5</accession>
<feature type="chain" id="PRO_5039039960" evidence="1">
    <location>
        <begin position="27"/>
        <end position="179"/>
    </location>
</feature>
<dbReference type="RefSeq" id="WP_190149265.1">
    <property type="nucleotide sequence ID" value="NZ_BMTL01000008.1"/>
</dbReference>
<evidence type="ECO:0000256" key="1">
    <source>
        <dbReference type="SAM" id="SignalP"/>
    </source>
</evidence>
<proteinExistence type="predicted"/>
<keyword evidence="3" id="KW-1185">Reference proteome</keyword>
<organism evidence="2 3">
    <name type="scientific">Streptomyces humidus</name>
    <dbReference type="NCBI Taxonomy" id="52259"/>
    <lineage>
        <taxon>Bacteria</taxon>
        <taxon>Bacillati</taxon>
        <taxon>Actinomycetota</taxon>
        <taxon>Actinomycetes</taxon>
        <taxon>Kitasatosporales</taxon>
        <taxon>Streptomycetaceae</taxon>
        <taxon>Streptomyces</taxon>
    </lineage>
</organism>
<comment type="caution">
    <text evidence="2">The sequence shown here is derived from an EMBL/GenBank/DDBJ whole genome shotgun (WGS) entry which is preliminary data.</text>
</comment>
<keyword evidence="2" id="KW-0449">Lipoprotein</keyword>
<evidence type="ECO:0000313" key="2">
    <source>
        <dbReference type="EMBL" id="GGR84669.1"/>
    </source>
</evidence>
<reference evidence="2" key="1">
    <citation type="journal article" date="2014" name="Int. J. Syst. Evol. Microbiol.">
        <title>Complete genome sequence of Corynebacterium casei LMG S-19264T (=DSM 44701T), isolated from a smear-ripened cheese.</title>
        <authorList>
            <consortium name="US DOE Joint Genome Institute (JGI-PGF)"/>
            <person name="Walter F."/>
            <person name="Albersmeier A."/>
            <person name="Kalinowski J."/>
            <person name="Ruckert C."/>
        </authorList>
    </citation>
    <scope>NUCLEOTIDE SEQUENCE</scope>
    <source>
        <strain evidence="2">JCM 4386</strain>
    </source>
</reference>
<feature type="signal peptide" evidence="1">
    <location>
        <begin position="1"/>
        <end position="26"/>
    </location>
</feature>
<dbReference type="AlphaFoldDB" id="A0A918FUA5"/>
<gene>
    <name evidence="2" type="ORF">GCM10010269_24810</name>
</gene>
<protein>
    <submittedName>
        <fullName evidence="2">Lipoprotein</fullName>
    </submittedName>
</protein>
<dbReference type="EMBL" id="BMTL01000008">
    <property type="protein sequence ID" value="GGR84669.1"/>
    <property type="molecule type" value="Genomic_DNA"/>
</dbReference>
<keyword evidence="1" id="KW-0732">Signal</keyword>
<name>A0A918FUA5_9ACTN</name>
<evidence type="ECO:0000313" key="3">
    <source>
        <dbReference type="Proteomes" id="UP000606194"/>
    </source>
</evidence>
<sequence length="179" mass="17972">MRAIPVASAALLGATALAFCASAAVANDDDGHYVMSNGYSVLPSTVAAGGQVALRVDREVSGCRNSVTVTSGVFDTVVVPRASTSAVTTVDRDARPGATYRVTFTCGGVSAIKELTIAGRRPADVTPAPYPVPSGVHAGQGGSAAGFDLRETGLGAALIAGSVAAAYRFARRRGEEDGG</sequence>